<dbReference type="OrthoDB" id="7475012at2"/>
<keyword evidence="2" id="KW-1003">Cell membrane</keyword>
<evidence type="ECO:0000256" key="4">
    <source>
        <dbReference type="ARBA" id="ARBA00022989"/>
    </source>
</evidence>
<evidence type="ECO:0000256" key="2">
    <source>
        <dbReference type="ARBA" id="ARBA00022475"/>
    </source>
</evidence>
<evidence type="ECO:0000256" key="6">
    <source>
        <dbReference type="SAM" id="SignalP"/>
    </source>
</evidence>
<reference evidence="8 9" key="1">
    <citation type="submission" date="2018-12" db="EMBL/GenBank/DDBJ databases">
        <authorList>
            <person name="Yang Y."/>
        </authorList>
    </citation>
    <scope>NUCLEOTIDE SEQUENCE [LARGE SCALE GENOMIC DNA]</scope>
    <source>
        <strain evidence="8 9">L-25-5w-1</strain>
    </source>
</reference>
<name>A0A431VDB8_9PROT</name>
<evidence type="ECO:0000256" key="5">
    <source>
        <dbReference type="ARBA" id="ARBA00023136"/>
    </source>
</evidence>
<sequence length="153" mass="16573">MTRAVSFLIPFSIGALMMSAAGAAENGTRDEAVALVGKVAERIQQIGAEAAYKEFSDPKGAFVDRDLYVFCANMDAVVQAHGSNRAMIGQNLKMLKDTDGKVFIAEMLQIAAASGEGWVDYKWPNPQTKKIEAKSSFFRKIGNDVCAVGVYKK</sequence>
<comment type="subcellular location">
    <subcellularLocation>
        <location evidence="1">Cell membrane</location>
        <topology evidence="1">Multi-pass membrane protein</topology>
    </subcellularLocation>
</comment>
<evidence type="ECO:0000259" key="7">
    <source>
        <dbReference type="SMART" id="SM01049"/>
    </source>
</evidence>
<keyword evidence="8" id="KW-0808">Transferase</keyword>
<protein>
    <submittedName>
        <fullName evidence="8">Histidine kinase</fullName>
    </submittedName>
</protein>
<dbReference type="Pfam" id="PF17200">
    <property type="entry name" value="sCache_2"/>
    <property type="match status" value="1"/>
</dbReference>
<dbReference type="SMART" id="SM01049">
    <property type="entry name" value="Cache_2"/>
    <property type="match status" value="1"/>
</dbReference>
<organism evidence="8 9">
    <name type="scientific">Azospirillum griseum</name>
    <dbReference type="NCBI Taxonomy" id="2496639"/>
    <lineage>
        <taxon>Bacteria</taxon>
        <taxon>Pseudomonadati</taxon>
        <taxon>Pseudomonadota</taxon>
        <taxon>Alphaproteobacteria</taxon>
        <taxon>Rhodospirillales</taxon>
        <taxon>Azospirillaceae</taxon>
        <taxon>Azospirillum</taxon>
    </lineage>
</organism>
<dbReference type="AlphaFoldDB" id="A0A431VDB8"/>
<feature type="signal peptide" evidence="6">
    <location>
        <begin position="1"/>
        <end position="23"/>
    </location>
</feature>
<proteinExistence type="predicted"/>
<dbReference type="Proteomes" id="UP000277007">
    <property type="component" value="Unassembled WGS sequence"/>
</dbReference>
<keyword evidence="4" id="KW-1133">Transmembrane helix</keyword>
<dbReference type="GO" id="GO:0016301">
    <property type="term" value="F:kinase activity"/>
    <property type="evidence" value="ECO:0007669"/>
    <property type="project" value="UniProtKB-KW"/>
</dbReference>
<evidence type="ECO:0000313" key="9">
    <source>
        <dbReference type="Proteomes" id="UP000277007"/>
    </source>
</evidence>
<keyword evidence="6" id="KW-0732">Signal</keyword>
<feature type="chain" id="PRO_5019516924" evidence="6">
    <location>
        <begin position="24"/>
        <end position="153"/>
    </location>
</feature>
<dbReference type="Gene3D" id="3.30.450.20">
    <property type="entry name" value="PAS domain"/>
    <property type="match status" value="1"/>
</dbReference>
<gene>
    <name evidence="8" type="ORF">EJ903_19200</name>
</gene>
<dbReference type="InterPro" id="IPR033480">
    <property type="entry name" value="sCache_2"/>
</dbReference>
<accession>A0A431VDB8</accession>
<feature type="domain" description="Single Cache" evidence="7">
    <location>
        <begin position="21"/>
        <end position="105"/>
    </location>
</feature>
<dbReference type="RefSeq" id="WP_126618467.1">
    <property type="nucleotide sequence ID" value="NZ_JBHUCY010000019.1"/>
</dbReference>
<evidence type="ECO:0000256" key="3">
    <source>
        <dbReference type="ARBA" id="ARBA00022692"/>
    </source>
</evidence>
<comment type="caution">
    <text evidence="8">The sequence shown here is derived from an EMBL/GenBank/DDBJ whole genome shotgun (WGS) entry which is preliminary data.</text>
</comment>
<keyword evidence="8" id="KW-0418">Kinase</keyword>
<dbReference type="GO" id="GO:0005886">
    <property type="term" value="C:plasma membrane"/>
    <property type="evidence" value="ECO:0007669"/>
    <property type="project" value="UniProtKB-SubCell"/>
</dbReference>
<keyword evidence="5" id="KW-0472">Membrane</keyword>
<keyword evidence="9" id="KW-1185">Reference proteome</keyword>
<dbReference type="EMBL" id="RXMA01000021">
    <property type="protein sequence ID" value="RTR17090.1"/>
    <property type="molecule type" value="Genomic_DNA"/>
</dbReference>
<keyword evidence="3" id="KW-0812">Transmembrane</keyword>
<evidence type="ECO:0000256" key="1">
    <source>
        <dbReference type="ARBA" id="ARBA00004651"/>
    </source>
</evidence>
<evidence type="ECO:0000313" key="8">
    <source>
        <dbReference type="EMBL" id="RTR17090.1"/>
    </source>
</evidence>